<dbReference type="EMBL" id="QRAP01000001">
    <property type="protein sequence ID" value="RDK96605.1"/>
    <property type="molecule type" value="Genomic_DNA"/>
</dbReference>
<dbReference type="OrthoDB" id="5393649at2"/>
<dbReference type="PROSITE" id="PS51257">
    <property type="entry name" value="PROKAR_LIPOPROTEIN"/>
    <property type="match status" value="1"/>
</dbReference>
<keyword evidence="3" id="KW-1185">Reference proteome</keyword>
<proteinExistence type="predicted"/>
<evidence type="ECO:0008006" key="4">
    <source>
        <dbReference type="Google" id="ProtNLM"/>
    </source>
</evidence>
<accession>A0A370R3H6</accession>
<dbReference type="AlphaFoldDB" id="A0A370R3H6"/>
<evidence type="ECO:0000313" key="3">
    <source>
        <dbReference type="Proteomes" id="UP000254848"/>
    </source>
</evidence>
<dbReference type="RefSeq" id="WP_115456402.1">
    <property type="nucleotide sequence ID" value="NZ_QRAP01000001.1"/>
</dbReference>
<feature type="signal peptide" evidence="1">
    <location>
        <begin position="1"/>
        <end position="28"/>
    </location>
</feature>
<evidence type="ECO:0000256" key="1">
    <source>
        <dbReference type="SAM" id="SignalP"/>
    </source>
</evidence>
<reference evidence="2 3" key="1">
    <citation type="submission" date="2018-07" db="EMBL/GenBank/DDBJ databases">
        <title>Genomic Encyclopedia of Type Strains, Phase IV (KMG-IV): sequencing the most valuable type-strain genomes for metagenomic binning, comparative biology and taxonomic classification.</title>
        <authorList>
            <person name="Goeker M."/>
        </authorList>
    </citation>
    <scope>NUCLEOTIDE SEQUENCE [LARGE SCALE GENOMIC DNA]</scope>
    <source>
        <strain evidence="2 3">DSM 103736</strain>
    </source>
</reference>
<comment type="caution">
    <text evidence="2">The sequence shown here is derived from an EMBL/GenBank/DDBJ whole genome shotgun (WGS) entry which is preliminary data.</text>
</comment>
<organism evidence="2 3">
    <name type="scientific">Enterobacillus tribolii</name>
    <dbReference type="NCBI Taxonomy" id="1487935"/>
    <lineage>
        <taxon>Bacteria</taxon>
        <taxon>Pseudomonadati</taxon>
        <taxon>Pseudomonadota</taxon>
        <taxon>Gammaproteobacteria</taxon>
        <taxon>Enterobacterales</taxon>
        <taxon>Hafniaceae</taxon>
        <taxon>Enterobacillus</taxon>
    </lineage>
</organism>
<keyword evidence="1" id="KW-0732">Signal</keyword>
<sequence>MISSFKRRVLLVSSLILLLAGCSTMRHQNSAAADAAEMSAPTSEQRLGTEWGESIDSRVVDVEASRLSSSPTRIAAIYYSGGKLPSGASTFAVVPLADIEMRVQDERGNNMKIMTNSDGGYKMYAREGERYQLAFYNRSNSVTYEIVATVDGLDVLTGQPGSLERRGYLVRPRTTLLIEGFRKSDSAVAAFRFAKPDEAYAANSAAGDVNNVGVIGAAVFTIAPEELPDCQPQAFPASNSGRYAPPPCRKP</sequence>
<dbReference type="Proteomes" id="UP000254848">
    <property type="component" value="Unassembled WGS sequence"/>
</dbReference>
<feature type="chain" id="PRO_5016803851" description="Outer membrane lipoprotein" evidence="1">
    <location>
        <begin position="29"/>
        <end position="251"/>
    </location>
</feature>
<evidence type="ECO:0000313" key="2">
    <source>
        <dbReference type="EMBL" id="RDK96605.1"/>
    </source>
</evidence>
<name>A0A370R3H6_9GAMM</name>
<gene>
    <name evidence="2" type="ORF">C8D90_10133</name>
</gene>
<protein>
    <recommendedName>
        <fullName evidence="4">Outer membrane lipoprotein</fullName>
    </recommendedName>
</protein>